<dbReference type="GO" id="GO:0006281">
    <property type="term" value="P:DNA repair"/>
    <property type="evidence" value="ECO:0007669"/>
    <property type="project" value="InterPro"/>
</dbReference>
<dbReference type="EMBL" id="CP117826">
    <property type="protein sequence ID" value="XCC63352.1"/>
    <property type="molecule type" value="Genomic_DNA"/>
</dbReference>
<organism evidence="1">
    <name type="scientific">Christensenella massiliensis</name>
    <dbReference type="NCBI Taxonomy" id="1805714"/>
    <lineage>
        <taxon>Bacteria</taxon>
        <taxon>Bacillati</taxon>
        <taxon>Bacillota</taxon>
        <taxon>Clostridia</taxon>
        <taxon>Christensenellales</taxon>
        <taxon>Christensenellaceae</taxon>
        <taxon>Christensenella</taxon>
    </lineage>
</organism>
<dbReference type="InterPro" id="IPR023170">
    <property type="entry name" value="HhH_base_excis_C"/>
</dbReference>
<gene>
    <name evidence="1" type="ORF">PUP29_05415</name>
</gene>
<dbReference type="GO" id="GO:0003824">
    <property type="term" value="F:catalytic activity"/>
    <property type="evidence" value="ECO:0007669"/>
    <property type="project" value="InterPro"/>
</dbReference>
<dbReference type="Gene3D" id="1.10.1670.10">
    <property type="entry name" value="Helix-hairpin-Helix base-excision DNA repair enzymes (C-terminal)"/>
    <property type="match status" value="1"/>
</dbReference>
<dbReference type="RefSeq" id="WP_353423963.1">
    <property type="nucleotide sequence ID" value="NZ_CP117826.1"/>
</dbReference>
<protein>
    <recommendedName>
        <fullName evidence="2">DNA-3-methyladenine glycosylase I</fullName>
    </recommendedName>
</protein>
<name>A0AAU8ABZ1_9FIRM</name>
<dbReference type="SUPFAM" id="SSF48150">
    <property type="entry name" value="DNA-glycosylase"/>
    <property type="match status" value="1"/>
</dbReference>
<dbReference type="AlphaFoldDB" id="A0AAU8ABZ1"/>
<sequence length="263" mass="30611">MEQYLRETVWRMNPQKSWENTHIKHHIDRRKAKKPFFIQDHIRAMVYSFLSSGIIWTRLEPLIEEHGRIPKIDNIFHQYEVNFVLNSTSDKLYREIQQTVGGTPYLKKQLDALIRTNIPKLQEFEAEYGSIEAYYNTFPTIKDLIRSLSEASSGSPNSKMEQMGIALVSEYLRNVGYDIAKPDRHVRRILGSKRLVLSEKEDAGEYEALKIVEELAKQAGKSVAETDYILWSYCATGYTGICTKSYPNCHVCRVKDRCRYTKS</sequence>
<reference evidence="1" key="1">
    <citation type="submission" date="2023-02" db="EMBL/GenBank/DDBJ databases">
        <title>Gut commensal Christensenella minuta modulates host metabolism via a new class of secondary bile acids.</title>
        <authorList>
            <person name="Liu C."/>
        </authorList>
    </citation>
    <scope>NUCLEOTIDE SEQUENCE</scope>
    <source>
        <strain evidence="1">CA70</strain>
    </source>
</reference>
<evidence type="ECO:0000313" key="1">
    <source>
        <dbReference type="EMBL" id="XCC63352.1"/>
    </source>
</evidence>
<accession>A0AAU8ABZ1</accession>
<evidence type="ECO:0008006" key="2">
    <source>
        <dbReference type="Google" id="ProtNLM"/>
    </source>
</evidence>
<dbReference type="InterPro" id="IPR011257">
    <property type="entry name" value="DNA_glycosylase"/>
</dbReference>
<proteinExistence type="predicted"/>